<organism evidence="1 2">
    <name type="scientific">Methylobacter tundripaludum</name>
    <dbReference type="NCBI Taxonomy" id="173365"/>
    <lineage>
        <taxon>Bacteria</taxon>
        <taxon>Pseudomonadati</taxon>
        <taxon>Pseudomonadota</taxon>
        <taxon>Gammaproteobacteria</taxon>
        <taxon>Methylococcales</taxon>
        <taxon>Methylococcaceae</taxon>
        <taxon>Methylobacter</taxon>
    </lineage>
</organism>
<dbReference type="Proteomes" id="UP000238071">
    <property type="component" value="Unassembled WGS sequence"/>
</dbReference>
<evidence type="ECO:0000313" key="1">
    <source>
        <dbReference type="EMBL" id="PPK72691.1"/>
    </source>
</evidence>
<proteinExistence type="predicted"/>
<comment type="caution">
    <text evidence="1">The sequence shown here is derived from an EMBL/GenBank/DDBJ whole genome shotgun (WGS) entry which is preliminary data.</text>
</comment>
<dbReference type="AlphaFoldDB" id="A0A2S6H5I9"/>
<reference evidence="1 2" key="1">
    <citation type="submission" date="2018-02" db="EMBL/GenBank/DDBJ databases">
        <title>Subsurface microbial communities from deep shales in Ohio and West Virginia, USA.</title>
        <authorList>
            <person name="Wrighton K."/>
        </authorList>
    </citation>
    <scope>NUCLEOTIDE SEQUENCE [LARGE SCALE GENOMIC DNA]</scope>
    <source>
        <strain evidence="1 2">OWC-G53F</strain>
    </source>
</reference>
<dbReference type="EMBL" id="PTIY01000003">
    <property type="protein sequence ID" value="PPK72691.1"/>
    <property type="molecule type" value="Genomic_DNA"/>
</dbReference>
<protein>
    <submittedName>
        <fullName evidence="1">Phage tail protein X</fullName>
    </submittedName>
</protein>
<gene>
    <name evidence="1" type="ORF">B0F88_103124</name>
</gene>
<name>A0A2S6H5I9_9GAMM</name>
<dbReference type="Pfam" id="PF05489">
    <property type="entry name" value="Phage_tail_X"/>
    <property type="match status" value="1"/>
</dbReference>
<dbReference type="InterPro" id="IPR008861">
    <property type="entry name" value="GpX-like"/>
</dbReference>
<dbReference type="RefSeq" id="WP_104422787.1">
    <property type="nucleotide sequence ID" value="NZ_PTIY01000003.1"/>
</dbReference>
<keyword evidence="2" id="KW-1185">Reference proteome</keyword>
<accession>A0A2S6H5I9</accession>
<dbReference type="OrthoDB" id="8759063at2"/>
<sequence length="68" mass="7531">MTQYRTKTGDMIDAICHRYYGGSPGAVELVYEVNRNLADHGPVLPSGVVIDLPEIPVSETVKTIKLWD</sequence>
<evidence type="ECO:0000313" key="2">
    <source>
        <dbReference type="Proteomes" id="UP000238071"/>
    </source>
</evidence>